<keyword evidence="1" id="KW-0472">Membrane</keyword>
<keyword evidence="1" id="KW-0812">Transmembrane</keyword>
<name>A0A844ZKB6_9SPHN</name>
<dbReference type="OrthoDB" id="9768004at2"/>
<comment type="caution">
    <text evidence="2">The sequence shown here is derived from an EMBL/GenBank/DDBJ whole genome shotgun (WGS) entry which is preliminary data.</text>
</comment>
<feature type="transmembrane region" description="Helical" evidence="1">
    <location>
        <begin position="69"/>
        <end position="91"/>
    </location>
</feature>
<protein>
    <submittedName>
        <fullName evidence="2">Uncharacterized protein</fullName>
    </submittedName>
</protein>
<feature type="transmembrane region" description="Helical" evidence="1">
    <location>
        <begin position="146"/>
        <end position="171"/>
    </location>
</feature>
<dbReference type="AlphaFoldDB" id="A0A844ZKB6"/>
<feature type="transmembrane region" description="Helical" evidence="1">
    <location>
        <begin position="35"/>
        <end position="57"/>
    </location>
</feature>
<reference evidence="2 3" key="1">
    <citation type="submission" date="2019-12" db="EMBL/GenBank/DDBJ databases">
        <title>Genomic-based taxomic classification of the family Erythrobacteraceae.</title>
        <authorList>
            <person name="Xu L."/>
        </authorList>
    </citation>
    <scope>NUCLEOTIDE SEQUENCE [LARGE SCALE GENOMIC DNA]</scope>
    <source>
        <strain evidence="2 3">JCM 16339</strain>
    </source>
</reference>
<evidence type="ECO:0000313" key="3">
    <source>
        <dbReference type="Proteomes" id="UP000435243"/>
    </source>
</evidence>
<gene>
    <name evidence="2" type="ORF">GRI32_05785</name>
</gene>
<sequence>MIDSYLKNLAKVMGLGAAFASAPIIATLAELQPPWPVAMGQLSAALIVVSALVSWEWTRSAKVRFRRSWIIASMIMVFAGIISYLVIYSYFVAEPPSGSFRVVTGYECTADAKLVYGASCPELGREALRSAEWEPSRLWTRQSLTIVRVALAGTWLLFILGLIGTVGSIVAGRKMSERAKP</sequence>
<evidence type="ECO:0000313" key="2">
    <source>
        <dbReference type="EMBL" id="MXO88245.1"/>
    </source>
</evidence>
<keyword evidence="3" id="KW-1185">Reference proteome</keyword>
<feature type="transmembrane region" description="Helical" evidence="1">
    <location>
        <begin position="12"/>
        <end position="29"/>
    </location>
</feature>
<organism evidence="2 3">
    <name type="scientific">Alteraurantiacibacter aestuarii</name>
    <dbReference type="NCBI Taxonomy" id="650004"/>
    <lineage>
        <taxon>Bacteria</taxon>
        <taxon>Pseudomonadati</taxon>
        <taxon>Pseudomonadota</taxon>
        <taxon>Alphaproteobacteria</taxon>
        <taxon>Sphingomonadales</taxon>
        <taxon>Erythrobacteraceae</taxon>
        <taxon>Alteraurantiacibacter</taxon>
    </lineage>
</organism>
<evidence type="ECO:0000256" key="1">
    <source>
        <dbReference type="SAM" id="Phobius"/>
    </source>
</evidence>
<keyword evidence="1" id="KW-1133">Transmembrane helix</keyword>
<dbReference type="EMBL" id="WTYY01000003">
    <property type="protein sequence ID" value="MXO88245.1"/>
    <property type="molecule type" value="Genomic_DNA"/>
</dbReference>
<dbReference type="RefSeq" id="WP_160590396.1">
    <property type="nucleotide sequence ID" value="NZ_BAAAFP010000001.1"/>
</dbReference>
<proteinExistence type="predicted"/>
<dbReference type="Proteomes" id="UP000435243">
    <property type="component" value="Unassembled WGS sequence"/>
</dbReference>
<accession>A0A844ZKB6</accession>